<evidence type="ECO:0000256" key="1">
    <source>
        <dbReference type="ARBA" id="ARBA00005187"/>
    </source>
</evidence>
<evidence type="ECO:0000259" key="10">
    <source>
        <dbReference type="Pfam" id="PF13537"/>
    </source>
</evidence>
<dbReference type="InterPro" id="IPR051786">
    <property type="entry name" value="ASN_synthetase/amidase"/>
</dbReference>
<evidence type="ECO:0000256" key="3">
    <source>
        <dbReference type="ARBA" id="ARBA00012737"/>
    </source>
</evidence>
<sequence>MNWFIVSIKNTDVYSNEISILDNIQSEYNIKNIKELKGGNKNVRFAYATNRNDQINEFFFESVFIIGDVKIHNREEILHLYGLEDSYKFDKSDRKLLSEVYNQKGIEGINDLVGEFAFVIIDEKRKKVYAVRDQLGLKTLFWIQDGKDLIFSSDIFLMKEFFDTQHINYSFFKEFHEKNGIVDTIHTPFKNVNRISSGQYMVLDDGEISFFKYWDLANIKTKISHSSEEEYFEHFRYLLNQSVHSRIVEGDINSVMLSGGMDSTSIYALAKSKEKVKKNYSVSSVSAVFNELKECDETEYIEELLRKYKDNGEYVNFDNKLMFNDFPNKIPLSYEPNVNSVYYEFAFHIIKHSVEKGRHNIMTGFAGDHLLTGSLYIIKDYFNKFKFKKAFSFLTEYSVYTNQSAFKNMVNFMINPDIAKDFIGTDESHYYKEMKRKLKKIKTYNQKELYFQIQNAKSQLYTDRIIGGITGADITHPFLDRRLIEFVYQIPGELRVKPDYSKYILRESMRDYLTPEIVDRINKTTHEAYTYKSLKENWPNIVNAIGNPSIVTDLNLISAEEWTESLGKWRNGIEIPPDFLTLLSIEIW</sequence>
<dbReference type="InterPro" id="IPR006426">
    <property type="entry name" value="Asn_synth_AEB"/>
</dbReference>
<dbReference type="AlphaFoldDB" id="A0AA44Q898"/>
<feature type="binding site" evidence="8">
    <location>
        <position position="93"/>
    </location>
    <ligand>
        <name>L-glutamine</name>
        <dbReference type="ChEBI" id="CHEBI:58359"/>
    </ligand>
</feature>
<dbReference type="InterPro" id="IPR001962">
    <property type="entry name" value="Asn_synthase"/>
</dbReference>
<comment type="pathway">
    <text evidence="1">Amino-acid biosynthesis; L-asparagine biosynthesis; L-asparagine from L-aspartate (L-Gln route): step 1/1.</text>
</comment>
<evidence type="ECO:0000256" key="4">
    <source>
        <dbReference type="ARBA" id="ARBA00022741"/>
    </source>
</evidence>
<protein>
    <recommendedName>
        <fullName evidence="3">asparagine synthase (glutamine-hydrolyzing)</fullName>
        <ecNumber evidence="3">6.3.5.4</ecNumber>
    </recommendedName>
</protein>
<keyword evidence="6" id="KW-0028">Amino-acid biosynthesis</keyword>
<reference evidence="11 12" key="1">
    <citation type="submission" date="2017-09" db="EMBL/GenBank/DDBJ databases">
        <title>Large-scale bioinformatics analysis of Bacillus genomes uncovers conserved roles of natural products in bacterial physiology.</title>
        <authorList>
            <consortium name="Agbiome Team Llc"/>
            <person name="Bleich R.M."/>
            <person name="Grubbs K.J."/>
            <person name="Santa Maria K.C."/>
            <person name="Allen S.E."/>
            <person name="Farag S."/>
            <person name="Shank E.A."/>
            <person name="Bowers A."/>
        </authorList>
    </citation>
    <scope>NUCLEOTIDE SEQUENCE [LARGE SCALE GENOMIC DNA]</scope>
    <source>
        <strain evidence="11 12">AFS067272</strain>
    </source>
</reference>
<name>A0AA44Q898_BACCE</name>
<evidence type="ECO:0000256" key="7">
    <source>
        <dbReference type="ARBA" id="ARBA00048741"/>
    </source>
</evidence>
<keyword evidence="4 8" id="KW-0547">Nucleotide-binding</keyword>
<dbReference type="GO" id="GO:0004066">
    <property type="term" value="F:asparagine synthase (glutamine-hydrolyzing) activity"/>
    <property type="evidence" value="ECO:0007669"/>
    <property type="project" value="UniProtKB-EC"/>
</dbReference>
<dbReference type="Gene3D" id="3.40.50.620">
    <property type="entry name" value="HUPs"/>
    <property type="match status" value="1"/>
</dbReference>
<dbReference type="Gene3D" id="3.60.20.10">
    <property type="entry name" value="Glutamine Phosphoribosylpyrophosphate, subunit 1, domain 1"/>
    <property type="match status" value="1"/>
</dbReference>
<accession>A0AA44Q898</accession>
<feature type="domain" description="Asparagine synthetase" evidence="9">
    <location>
        <begin position="235"/>
        <end position="570"/>
    </location>
</feature>
<proteinExistence type="inferred from homology"/>
<keyword evidence="5 8" id="KW-0067">ATP-binding</keyword>
<evidence type="ECO:0000256" key="6">
    <source>
        <dbReference type="ARBA" id="ARBA00022888"/>
    </source>
</evidence>
<evidence type="ECO:0000313" key="11">
    <source>
        <dbReference type="EMBL" id="PFR98834.1"/>
    </source>
</evidence>
<evidence type="ECO:0000259" key="9">
    <source>
        <dbReference type="Pfam" id="PF00733"/>
    </source>
</evidence>
<evidence type="ECO:0000256" key="8">
    <source>
        <dbReference type="PIRSR" id="PIRSR001589-2"/>
    </source>
</evidence>
<dbReference type="EC" id="6.3.5.4" evidence="3"/>
<evidence type="ECO:0000313" key="12">
    <source>
        <dbReference type="Proteomes" id="UP000226357"/>
    </source>
</evidence>
<dbReference type="InterPro" id="IPR014729">
    <property type="entry name" value="Rossmann-like_a/b/a_fold"/>
</dbReference>
<dbReference type="SUPFAM" id="SSF56235">
    <property type="entry name" value="N-terminal nucleophile aminohydrolases (Ntn hydrolases)"/>
    <property type="match status" value="1"/>
</dbReference>
<dbReference type="PIRSF" id="PIRSF001589">
    <property type="entry name" value="Asn_synthetase_glu-h"/>
    <property type="match status" value="1"/>
</dbReference>
<dbReference type="InterPro" id="IPR029055">
    <property type="entry name" value="Ntn_hydrolases_N"/>
</dbReference>
<evidence type="ECO:0000256" key="2">
    <source>
        <dbReference type="ARBA" id="ARBA00005752"/>
    </source>
</evidence>
<evidence type="ECO:0000256" key="5">
    <source>
        <dbReference type="ARBA" id="ARBA00022840"/>
    </source>
</evidence>
<organism evidence="11 12">
    <name type="scientific">Bacillus cereus</name>
    <dbReference type="NCBI Taxonomy" id="1396"/>
    <lineage>
        <taxon>Bacteria</taxon>
        <taxon>Bacillati</taxon>
        <taxon>Bacillota</taxon>
        <taxon>Bacilli</taxon>
        <taxon>Bacillales</taxon>
        <taxon>Bacillaceae</taxon>
        <taxon>Bacillus</taxon>
        <taxon>Bacillus cereus group</taxon>
    </lineage>
</organism>
<comment type="similarity">
    <text evidence="2">Belongs to the asparagine synthetase family.</text>
</comment>
<dbReference type="Pfam" id="PF13537">
    <property type="entry name" value="GATase_7"/>
    <property type="match status" value="1"/>
</dbReference>
<dbReference type="EMBL" id="NVBO01000171">
    <property type="protein sequence ID" value="PFR98834.1"/>
    <property type="molecule type" value="Genomic_DNA"/>
</dbReference>
<dbReference type="Proteomes" id="UP000226357">
    <property type="component" value="Unassembled WGS sequence"/>
</dbReference>
<dbReference type="SUPFAM" id="SSF52402">
    <property type="entry name" value="Adenine nucleotide alpha hydrolases-like"/>
    <property type="match status" value="1"/>
</dbReference>
<gene>
    <name evidence="11" type="ORF">COK38_17960</name>
</gene>
<dbReference type="RefSeq" id="WP_098618074.1">
    <property type="nucleotide sequence ID" value="NZ_NVBO01000171.1"/>
</dbReference>
<dbReference type="Pfam" id="PF00733">
    <property type="entry name" value="Asn_synthase"/>
    <property type="match status" value="1"/>
</dbReference>
<feature type="non-terminal residue" evidence="11">
    <location>
        <position position="588"/>
    </location>
</feature>
<dbReference type="PANTHER" id="PTHR43284">
    <property type="entry name" value="ASPARAGINE SYNTHETASE (GLUTAMINE-HYDROLYZING)"/>
    <property type="match status" value="1"/>
</dbReference>
<comment type="catalytic activity">
    <reaction evidence="7">
        <text>L-aspartate + L-glutamine + ATP + H2O = L-asparagine + L-glutamate + AMP + diphosphate + H(+)</text>
        <dbReference type="Rhea" id="RHEA:12228"/>
        <dbReference type="ChEBI" id="CHEBI:15377"/>
        <dbReference type="ChEBI" id="CHEBI:15378"/>
        <dbReference type="ChEBI" id="CHEBI:29985"/>
        <dbReference type="ChEBI" id="CHEBI:29991"/>
        <dbReference type="ChEBI" id="CHEBI:30616"/>
        <dbReference type="ChEBI" id="CHEBI:33019"/>
        <dbReference type="ChEBI" id="CHEBI:58048"/>
        <dbReference type="ChEBI" id="CHEBI:58359"/>
        <dbReference type="ChEBI" id="CHEBI:456215"/>
        <dbReference type="EC" id="6.3.5.4"/>
    </reaction>
</comment>
<keyword evidence="6" id="KW-0061">Asparagine biosynthesis</keyword>
<dbReference type="GO" id="GO:0006529">
    <property type="term" value="P:asparagine biosynthetic process"/>
    <property type="evidence" value="ECO:0007669"/>
    <property type="project" value="UniProtKB-KW"/>
</dbReference>
<feature type="domain" description="Glutamine amidotransferase type-2" evidence="10">
    <location>
        <begin position="62"/>
        <end position="155"/>
    </location>
</feature>
<dbReference type="GO" id="GO:0005524">
    <property type="term" value="F:ATP binding"/>
    <property type="evidence" value="ECO:0007669"/>
    <property type="project" value="UniProtKB-KW"/>
</dbReference>
<comment type="caution">
    <text evidence="11">The sequence shown here is derived from an EMBL/GenBank/DDBJ whole genome shotgun (WGS) entry which is preliminary data.</text>
</comment>
<dbReference type="PANTHER" id="PTHR43284:SF1">
    <property type="entry name" value="ASPARAGINE SYNTHETASE"/>
    <property type="match status" value="1"/>
</dbReference>
<dbReference type="InterPro" id="IPR017932">
    <property type="entry name" value="GATase_2_dom"/>
</dbReference>